<dbReference type="Pfam" id="PF14223">
    <property type="entry name" value="Retrotran_gag_2"/>
    <property type="match status" value="1"/>
</dbReference>
<dbReference type="PANTHER" id="PTHR34676">
    <property type="entry name" value="DUF4219 DOMAIN-CONTAINING PROTEIN-RELATED"/>
    <property type="match status" value="1"/>
</dbReference>
<protein>
    <submittedName>
        <fullName evidence="2">DUF4219 domain-containing protein/UBN2 domain-containing protein</fullName>
    </submittedName>
</protein>
<name>A0A699H8X8_TANCI</name>
<reference evidence="2" key="1">
    <citation type="journal article" date="2019" name="Sci. Rep.">
        <title>Draft genome of Tanacetum cinerariifolium, the natural source of mosquito coil.</title>
        <authorList>
            <person name="Yamashiro T."/>
            <person name="Shiraishi A."/>
            <person name="Satake H."/>
            <person name="Nakayama K."/>
        </authorList>
    </citation>
    <scope>NUCLEOTIDE SEQUENCE</scope>
</reference>
<dbReference type="PANTHER" id="PTHR34676:SF8">
    <property type="entry name" value="TRANSMEMBRANE PROTEIN"/>
    <property type="match status" value="1"/>
</dbReference>
<accession>A0A699H8X8</accession>
<proteinExistence type="predicted"/>
<gene>
    <name evidence="2" type="ORF">Tci_336750</name>
</gene>
<comment type="caution">
    <text evidence="2">The sequence shown here is derived from an EMBL/GenBank/DDBJ whole genome shotgun (WGS) entry which is preliminary data.</text>
</comment>
<evidence type="ECO:0000256" key="1">
    <source>
        <dbReference type="SAM" id="MobiDB-lite"/>
    </source>
</evidence>
<organism evidence="2">
    <name type="scientific">Tanacetum cinerariifolium</name>
    <name type="common">Dalmatian daisy</name>
    <name type="synonym">Chrysanthemum cinerariifolium</name>
    <dbReference type="NCBI Taxonomy" id="118510"/>
    <lineage>
        <taxon>Eukaryota</taxon>
        <taxon>Viridiplantae</taxon>
        <taxon>Streptophyta</taxon>
        <taxon>Embryophyta</taxon>
        <taxon>Tracheophyta</taxon>
        <taxon>Spermatophyta</taxon>
        <taxon>Magnoliopsida</taxon>
        <taxon>eudicotyledons</taxon>
        <taxon>Gunneridae</taxon>
        <taxon>Pentapetalae</taxon>
        <taxon>asterids</taxon>
        <taxon>campanulids</taxon>
        <taxon>Asterales</taxon>
        <taxon>Asteraceae</taxon>
        <taxon>Asteroideae</taxon>
        <taxon>Anthemideae</taxon>
        <taxon>Anthemidinae</taxon>
        <taxon>Tanacetum</taxon>
    </lineage>
</organism>
<evidence type="ECO:0000313" key="2">
    <source>
        <dbReference type="EMBL" id="GEX64775.1"/>
    </source>
</evidence>
<feature type="compositionally biased region" description="Acidic residues" evidence="1">
    <location>
        <begin position="184"/>
        <end position="200"/>
    </location>
</feature>
<dbReference type="EMBL" id="BKCJ010121107">
    <property type="protein sequence ID" value="GEX64775.1"/>
    <property type="molecule type" value="Genomic_DNA"/>
</dbReference>
<sequence length="456" mass="52587">MKETSYELLKDYQKKQLNKNNEVKMTLYNSLPCKEYERGFMCKPAKEVCHTLIITHQGNSQVKDYRIDLLTQQYEKFSVSSKETINSGFTRFNVIVISLKSLDQDYSSKNHVRKFLRALPLKWRAKVTAIEEAKYLATLPLDEIIVNLKVYEMILENNGVAFKTTKEKVKSLALNAKVTREQTTDDSDSQEESDEDVDEEEAEAFNLIDRNFRKFFHKGNRFGRGNRFGNGENKFKRGRGMVLETKEVKAQDKGDVATIAAKKFTSLVGVQSPKKTRPLLEELGVIVKTVMNLKTMQHVSWQSNLKRINLKTILKRDTFKLKLITLSSWDDIRFTISALLTIGFSAYMGDDVDISTLTIEQYLALTQDNIRPGVVKPEIGSDVEFEINSNFMRELRRKLFAGTDDEDAHEHVQRVLVIVDLFHFPSVTHDAIIFRVFPIILKGPALYEILYQAWER</sequence>
<dbReference type="AlphaFoldDB" id="A0A699H8X8"/>
<feature type="region of interest" description="Disordered" evidence="1">
    <location>
        <begin position="179"/>
        <end position="200"/>
    </location>
</feature>